<feature type="transmembrane region" description="Helical" evidence="6">
    <location>
        <begin position="281"/>
        <end position="301"/>
    </location>
</feature>
<dbReference type="EMBL" id="OX465080">
    <property type="protein sequence ID" value="CAI9279855.1"/>
    <property type="molecule type" value="Genomic_DNA"/>
</dbReference>
<feature type="transmembrane region" description="Helical" evidence="6">
    <location>
        <begin position="236"/>
        <end position="261"/>
    </location>
</feature>
<feature type="transmembrane region" description="Helical" evidence="6">
    <location>
        <begin position="208"/>
        <end position="230"/>
    </location>
</feature>
<dbReference type="GO" id="GO:0042910">
    <property type="term" value="F:xenobiotic transmembrane transporter activity"/>
    <property type="evidence" value="ECO:0007669"/>
    <property type="project" value="InterPro"/>
</dbReference>
<dbReference type="Proteomes" id="UP001177003">
    <property type="component" value="Chromosome 4"/>
</dbReference>
<evidence type="ECO:0000313" key="9">
    <source>
        <dbReference type="Proteomes" id="UP001177003"/>
    </source>
</evidence>
<protein>
    <recommendedName>
        <fullName evidence="6">Protein DETOXIFICATION</fullName>
    </recommendedName>
    <alternativeName>
        <fullName evidence="6">Multidrug and toxic compound extrusion protein</fullName>
    </alternativeName>
</protein>
<keyword evidence="3 6" id="KW-0812">Transmembrane</keyword>
<evidence type="ECO:0000256" key="3">
    <source>
        <dbReference type="ARBA" id="ARBA00022692"/>
    </source>
</evidence>
<evidence type="ECO:0000256" key="7">
    <source>
        <dbReference type="SAM" id="MobiDB-lite"/>
    </source>
</evidence>
<dbReference type="GO" id="GO:0016020">
    <property type="term" value="C:membrane"/>
    <property type="evidence" value="ECO:0007669"/>
    <property type="project" value="UniProtKB-SubCell"/>
</dbReference>
<reference evidence="8" key="1">
    <citation type="submission" date="2023-04" db="EMBL/GenBank/DDBJ databases">
        <authorList>
            <person name="Vijverberg K."/>
            <person name="Xiong W."/>
            <person name="Schranz E."/>
        </authorList>
    </citation>
    <scope>NUCLEOTIDE SEQUENCE</scope>
</reference>
<evidence type="ECO:0000313" key="8">
    <source>
        <dbReference type="EMBL" id="CAI9279855.1"/>
    </source>
</evidence>
<sequence length="514" mass="56335">MDSRSNHHDGLTQPILSDHRNSQVVPEPKGEVVSSELEQILSDTSLTTFQRYKKALPLELLSLFWLAAPTIVVYLLNNLTSISTQIFSGHLGNLQLAAATLGNNGVQMFAFGLLLGMGSAAETLCGQAFGAKQFGMLGVYLQRSTILLMLTAIPLMLIYIFSKPILLLLGQSKEISSAASLFIYGLIPQIFAYAANFPIQKFLQSQSIVFPSAYIAAGIFVVHLPLSYLVMYVLDWGLLGGALVLSFSWWVIVLAQFVYILKSDRTKETWTGFSVEAFSGLWSFFKLSAASAVMLCLETWYFQILILVAGLLPNPEIALDALAVCSTILGWVFMISVGFNAAASVRVSNELGAGHEKSISFAVVVVTSTSFIVACICGIVLFFGRHYISYIFTEGEIVAEAVSELTPLLVFSILLNGIQPVLSGVAVGCGWQSFVAYVNIGCYYMVGVPLGVLLAFYFDFGAKGIWSGLVGGMVMQTVILCWVTYRTDWNKEVKIAKMRVKQWKHEKEDLLLNN</sequence>
<dbReference type="InterPro" id="IPR045069">
    <property type="entry name" value="MATE_euk"/>
</dbReference>
<keyword evidence="4 6" id="KW-1133">Transmembrane helix</keyword>
<feature type="transmembrane region" description="Helical" evidence="6">
    <location>
        <begin position="106"/>
        <end position="125"/>
    </location>
</feature>
<dbReference type="InterPro" id="IPR002528">
    <property type="entry name" value="MATE_fam"/>
</dbReference>
<feature type="transmembrane region" description="Helical" evidence="6">
    <location>
        <begin position="359"/>
        <end position="388"/>
    </location>
</feature>
<evidence type="ECO:0000256" key="1">
    <source>
        <dbReference type="ARBA" id="ARBA00004141"/>
    </source>
</evidence>
<organism evidence="8 9">
    <name type="scientific">Lactuca saligna</name>
    <name type="common">Willowleaf lettuce</name>
    <dbReference type="NCBI Taxonomy" id="75948"/>
    <lineage>
        <taxon>Eukaryota</taxon>
        <taxon>Viridiplantae</taxon>
        <taxon>Streptophyta</taxon>
        <taxon>Embryophyta</taxon>
        <taxon>Tracheophyta</taxon>
        <taxon>Spermatophyta</taxon>
        <taxon>Magnoliopsida</taxon>
        <taxon>eudicotyledons</taxon>
        <taxon>Gunneridae</taxon>
        <taxon>Pentapetalae</taxon>
        <taxon>asterids</taxon>
        <taxon>campanulids</taxon>
        <taxon>Asterales</taxon>
        <taxon>Asteraceae</taxon>
        <taxon>Cichorioideae</taxon>
        <taxon>Cichorieae</taxon>
        <taxon>Lactucinae</taxon>
        <taxon>Lactuca</taxon>
    </lineage>
</organism>
<feature type="transmembrane region" description="Helical" evidence="6">
    <location>
        <begin position="408"/>
        <end position="427"/>
    </location>
</feature>
<evidence type="ECO:0000256" key="4">
    <source>
        <dbReference type="ARBA" id="ARBA00022989"/>
    </source>
</evidence>
<comment type="similarity">
    <text evidence="2 6">Belongs to the multi antimicrobial extrusion (MATE) (TC 2.A.66.1) family.</text>
</comment>
<keyword evidence="5 6" id="KW-0472">Membrane</keyword>
<dbReference type="CDD" id="cd13132">
    <property type="entry name" value="MATE_eukaryotic"/>
    <property type="match status" value="1"/>
</dbReference>
<accession>A0AA35YTE7</accession>
<dbReference type="Pfam" id="PF01554">
    <property type="entry name" value="MatE"/>
    <property type="match status" value="2"/>
</dbReference>
<name>A0AA35YTE7_LACSI</name>
<dbReference type="GO" id="GO:1990961">
    <property type="term" value="P:xenobiotic detoxification by transmembrane export across the plasma membrane"/>
    <property type="evidence" value="ECO:0007669"/>
    <property type="project" value="InterPro"/>
</dbReference>
<dbReference type="GO" id="GO:0015297">
    <property type="term" value="F:antiporter activity"/>
    <property type="evidence" value="ECO:0007669"/>
    <property type="project" value="InterPro"/>
</dbReference>
<feature type="region of interest" description="Disordered" evidence="7">
    <location>
        <begin position="1"/>
        <end position="29"/>
    </location>
</feature>
<keyword evidence="9" id="KW-1185">Reference proteome</keyword>
<dbReference type="AlphaFoldDB" id="A0AA35YTE7"/>
<feature type="transmembrane region" description="Helical" evidence="6">
    <location>
        <begin position="146"/>
        <end position="169"/>
    </location>
</feature>
<feature type="transmembrane region" description="Helical" evidence="6">
    <location>
        <begin position="464"/>
        <end position="485"/>
    </location>
</feature>
<feature type="transmembrane region" description="Helical" evidence="6">
    <location>
        <begin position="175"/>
        <end position="196"/>
    </location>
</feature>
<feature type="transmembrane region" description="Helical" evidence="6">
    <location>
        <begin position="321"/>
        <end position="347"/>
    </location>
</feature>
<feature type="compositionally biased region" description="Basic and acidic residues" evidence="7">
    <location>
        <begin position="1"/>
        <end position="10"/>
    </location>
</feature>
<feature type="transmembrane region" description="Helical" evidence="6">
    <location>
        <begin position="434"/>
        <end position="458"/>
    </location>
</feature>
<evidence type="ECO:0000256" key="2">
    <source>
        <dbReference type="ARBA" id="ARBA00010199"/>
    </source>
</evidence>
<dbReference type="PANTHER" id="PTHR11206">
    <property type="entry name" value="MULTIDRUG RESISTANCE PROTEIN"/>
    <property type="match status" value="1"/>
</dbReference>
<dbReference type="NCBIfam" id="TIGR00797">
    <property type="entry name" value="matE"/>
    <property type="match status" value="1"/>
</dbReference>
<evidence type="ECO:0000256" key="5">
    <source>
        <dbReference type="ARBA" id="ARBA00023136"/>
    </source>
</evidence>
<evidence type="ECO:0000256" key="6">
    <source>
        <dbReference type="RuleBase" id="RU004914"/>
    </source>
</evidence>
<proteinExistence type="inferred from homology"/>
<gene>
    <name evidence="8" type="ORF">LSALG_LOCUS19631</name>
</gene>
<comment type="subcellular location">
    <subcellularLocation>
        <location evidence="1">Membrane</location>
        <topology evidence="1">Multi-pass membrane protein</topology>
    </subcellularLocation>
</comment>
<feature type="transmembrane region" description="Helical" evidence="6">
    <location>
        <begin position="56"/>
        <end position="76"/>
    </location>
</feature>